<name>A0A5N5TBJ3_9CRUS</name>
<dbReference type="EMBL" id="SEYY01004776">
    <property type="protein sequence ID" value="KAB7503627.1"/>
    <property type="molecule type" value="Genomic_DNA"/>
</dbReference>
<keyword evidence="2" id="KW-1133">Transmembrane helix</keyword>
<gene>
    <name evidence="3" type="ORF">Anas_04111</name>
</gene>
<feature type="transmembrane region" description="Helical" evidence="2">
    <location>
        <begin position="76"/>
        <end position="92"/>
    </location>
</feature>
<keyword evidence="2" id="KW-0812">Transmembrane</keyword>
<feature type="region of interest" description="Disordered" evidence="1">
    <location>
        <begin position="1"/>
        <end position="25"/>
    </location>
</feature>
<dbReference type="AlphaFoldDB" id="A0A5N5TBJ3"/>
<evidence type="ECO:0000256" key="1">
    <source>
        <dbReference type="SAM" id="MobiDB-lite"/>
    </source>
</evidence>
<comment type="caution">
    <text evidence="3">The sequence shown here is derived from an EMBL/GenBank/DDBJ whole genome shotgun (WGS) entry which is preliminary data.</text>
</comment>
<evidence type="ECO:0000313" key="3">
    <source>
        <dbReference type="EMBL" id="KAB7503627.1"/>
    </source>
</evidence>
<dbReference type="OrthoDB" id="5973910at2759"/>
<protein>
    <submittedName>
        <fullName evidence="3">Uncharacterized protein</fullName>
    </submittedName>
</protein>
<sequence>MGTQYNEDKTACIRPPPPQPTRRPIPTLAENEKTIATVISKTASSVLIFFVTITLLLFLALRIFTSDRIIQMNMEIALLCAHILLVLPSSLIDKEVSNNMSIIYL</sequence>
<proteinExistence type="predicted"/>
<organism evidence="3 4">
    <name type="scientific">Armadillidium nasatum</name>
    <dbReference type="NCBI Taxonomy" id="96803"/>
    <lineage>
        <taxon>Eukaryota</taxon>
        <taxon>Metazoa</taxon>
        <taxon>Ecdysozoa</taxon>
        <taxon>Arthropoda</taxon>
        <taxon>Crustacea</taxon>
        <taxon>Multicrustacea</taxon>
        <taxon>Malacostraca</taxon>
        <taxon>Eumalacostraca</taxon>
        <taxon>Peracarida</taxon>
        <taxon>Isopoda</taxon>
        <taxon>Oniscidea</taxon>
        <taxon>Crinocheta</taxon>
        <taxon>Armadillidiidae</taxon>
        <taxon>Armadillidium</taxon>
    </lineage>
</organism>
<accession>A0A5N5TBJ3</accession>
<feature type="compositionally biased region" description="Basic and acidic residues" evidence="1">
    <location>
        <begin position="1"/>
        <end position="11"/>
    </location>
</feature>
<dbReference type="Proteomes" id="UP000326759">
    <property type="component" value="Unassembled WGS sequence"/>
</dbReference>
<feature type="transmembrane region" description="Helical" evidence="2">
    <location>
        <begin position="46"/>
        <end position="64"/>
    </location>
</feature>
<evidence type="ECO:0000256" key="2">
    <source>
        <dbReference type="SAM" id="Phobius"/>
    </source>
</evidence>
<feature type="compositionally biased region" description="Pro residues" evidence="1">
    <location>
        <begin position="14"/>
        <end position="23"/>
    </location>
</feature>
<keyword evidence="2" id="KW-0472">Membrane</keyword>
<evidence type="ECO:0000313" key="4">
    <source>
        <dbReference type="Proteomes" id="UP000326759"/>
    </source>
</evidence>
<keyword evidence="4" id="KW-1185">Reference proteome</keyword>
<reference evidence="3 4" key="1">
    <citation type="journal article" date="2019" name="PLoS Biol.">
        <title>Sex chromosomes control vertical transmission of feminizing Wolbachia symbionts in an isopod.</title>
        <authorList>
            <person name="Becking T."/>
            <person name="Chebbi M.A."/>
            <person name="Giraud I."/>
            <person name="Moumen B."/>
            <person name="Laverre T."/>
            <person name="Caubet Y."/>
            <person name="Peccoud J."/>
            <person name="Gilbert C."/>
            <person name="Cordaux R."/>
        </authorList>
    </citation>
    <scope>NUCLEOTIDE SEQUENCE [LARGE SCALE GENOMIC DNA]</scope>
    <source>
        <strain evidence="3">ANa2</strain>
        <tissue evidence="3">Whole body excluding digestive tract and cuticle</tissue>
    </source>
</reference>